<protein>
    <recommendedName>
        <fullName evidence="7">Amino acid permease/ SLC12A domain-containing protein</fullName>
    </recommendedName>
</protein>
<evidence type="ECO:0000256" key="1">
    <source>
        <dbReference type="ARBA" id="ARBA00004141"/>
    </source>
</evidence>
<feature type="transmembrane region" description="Helical" evidence="6">
    <location>
        <begin position="550"/>
        <end position="570"/>
    </location>
</feature>
<feature type="transmembrane region" description="Helical" evidence="6">
    <location>
        <begin position="183"/>
        <end position="203"/>
    </location>
</feature>
<evidence type="ECO:0000256" key="2">
    <source>
        <dbReference type="ARBA" id="ARBA00022448"/>
    </source>
</evidence>
<evidence type="ECO:0000256" key="6">
    <source>
        <dbReference type="SAM" id="Phobius"/>
    </source>
</evidence>
<dbReference type="PANTHER" id="PTHR43495:SF5">
    <property type="entry name" value="GAMMA-AMINOBUTYRIC ACID PERMEASE"/>
    <property type="match status" value="1"/>
</dbReference>
<organism evidence="8 9">
    <name type="scientific">Colletotrichum plurivorum</name>
    <dbReference type="NCBI Taxonomy" id="2175906"/>
    <lineage>
        <taxon>Eukaryota</taxon>
        <taxon>Fungi</taxon>
        <taxon>Dikarya</taxon>
        <taxon>Ascomycota</taxon>
        <taxon>Pezizomycotina</taxon>
        <taxon>Sordariomycetes</taxon>
        <taxon>Hypocreomycetidae</taxon>
        <taxon>Glomerellales</taxon>
        <taxon>Glomerellaceae</taxon>
        <taxon>Colletotrichum</taxon>
        <taxon>Colletotrichum orchidearum species complex</taxon>
    </lineage>
</organism>
<evidence type="ECO:0000313" key="9">
    <source>
        <dbReference type="Proteomes" id="UP000654918"/>
    </source>
</evidence>
<feature type="transmembrane region" description="Helical" evidence="6">
    <location>
        <begin position="523"/>
        <end position="544"/>
    </location>
</feature>
<feature type="transmembrane region" description="Helical" evidence="6">
    <location>
        <begin position="425"/>
        <end position="442"/>
    </location>
</feature>
<keyword evidence="2" id="KW-0813">Transport</keyword>
<name>A0A8H6JZQ6_9PEZI</name>
<sequence length="637" mass="70198">MSKNASDGGADEVSLQTFPRGYVSGENLLTAGRNSPNGTLNTNGDPDNPAVAIAGRTTLNRKPVATFTIPRDPDTTMITINGTFGTGLYLRSGQILELGGPVAVLISFILLGFLSWAVMQCITEMLCIWPVPGALLLFVRKFVDKELGIAVGVAYWFCYSVIFAATIAAAATTLDYWTADIPGFTVGVVYVVLPLALVAINMLKIEIFGWFEVVTGAIKIGFLLIIMVCLIAVYGKNGVSDESKKSWDEKLFEHDTDAASKWAEAFFMCLSIAAYAYVGVEIIAVSTGNAVKFAAGFAPVAIAFAYISSGLLVSIDLQRTDCDLPQLSWINRTECPVTNGTALNETASDSKNSTSSPFVLVAKRSHIKGLDDAFNAFIVFTALTSANTSLYVASRTLFGLTRNVHGPGIILESLSWFGKTDRNRVPLRAMLLSAVAFCWVPFLQEQEGGFDTGGPIGKFFEILGQLGAVSVIIVWTCQCLAYIRFHRCIRKHEGYLSQEEIHLVRDRKQGSVNYPFRSHLQPVLAYLALIGCLIVLIVCNGAFLWKEFDFFPFLSGYLTIFVFLALWFGLKIFQQAPWSFVDLNEVNVKELIEHLDELRSASMEQPESDSEPRWASIWRMFGFRRDGSQLRTQSSRW</sequence>
<dbReference type="AlphaFoldDB" id="A0A8H6JZQ6"/>
<comment type="subcellular location">
    <subcellularLocation>
        <location evidence="1">Membrane</location>
        <topology evidence="1">Multi-pass membrane protein</topology>
    </subcellularLocation>
</comment>
<evidence type="ECO:0000259" key="7">
    <source>
        <dbReference type="Pfam" id="PF00324"/>
    </source>
</evidence>
<dbReference type="GO" id="GO:0055085">
    <property type="term" value="P:transmembrane transport"/>
    <property type="evidence" value="ECO:0007669"/>
    <property type="project" value="InterPro"/>
</dbReference>
<dbReference type="Pfam" id="PF00324">
    <property type="entry name" value="AA_permease"/>
    <property type="match status" value="1"/>
</dbReference>
<feature type="transmembrane region" description="Helical" evidence="6">
    <location>
        <begin position="122"/>
        <end position="140"/>
    </location>
</feature>
<feature type="transmembrane region" description="Helical" evidence="6">
    <location>
        <begin position="147"/>
        <end position="171"/>
    </location>
</feature>
<comment type="caution">
    <text evidence="8">The sequence shown here is derived from an EMBL/GenBank/DDBJ whole genome shotgun (WGS) entry which is preliminary data.</text>
</comment>
<reference evidence="8" key="1">
    <citation type="journal article" date="2020" name="Phytopathology">
        <title>Genome Sequence Resources of Colletotrichum truncatum, C. plurivorum, C. musicola, and C. sojae: Four Species Pathogenic to Soybean (Glycine max).</title>
        <authorList>
            <person name="Rogerio F."/>
            <person name="Boufleur T.R."/>
            <person name="Ciampi-Guillardi M."/>
            <person name="Sukno S.A."/>
            <person name="Thon M.R."/>
            <person name="Massola Junior N.S."/>
            <person name="Baroncelli R."/>
        </authorList>
    </citation>
    <scope>NUCLEOTIDE SEQUENCE</scope>
    <source>
        <strain evidence="8">LFN00145</strain>
    </source>
</reference>
<feature type="transmembrane region" description="Helical" evidence="6">
    <location>
        <begin position="462"/>
        <end position="483"/>
    </location>
</feature>
<keyword evidence="9" id="KW-1185">Reference proteome</keyword>
<feature type="transmembrane region" description="Helical" evidence="6">
    <location>
        <begin position="210"/>
        <end position="234"/>
    </location>
</feature>
<evidence type="ECO:0000256" key="3">
    <source>
        <dbReference type="ARBA" id="ARBA00022692"/>
    </source>
</evidence>
<evidence type="ECO:0000313" key="8">
    <source>
        <dbReference type="EMBL" id="KAF6822269.1"/>
    </source>
</evidence>
<feature type="transmembrane region" description="Helical" evidence="6">
    <location>
        <begin position="293"/>
        <end position="315"/>
    </location>
</feature>
<dbReference type="Gene3D" id="1.20.1740.10">
    <property type="entry name" value="Amino acid/polyamine transporter I"/>
    <property type="match status" value="1"/>
</dbReference>
<feature type="transmembrane region" description="Helical" evidence="6">
    <location>
        <begin position="265"/>
        <end position="286"/>
    </location>
</feature>
<feature type="domain" description="Amino acid permease/ SLC12A" evidence="7">
    <location>
        <begin position="75"/>
        <end position="574"/>
    </location>
</feature>
<keyword evidence="4 6" id="KW-1133">Transmembrane helix</keyword>
<dbReference type="GO" id="GO:0016020">
    <property type="term" value="C:membrane"/>
    <property type="evidence" value="ECO:0007669"/>
    <property type="project" value="UniProtKB-SubCell"/>
</dbReference>
<feature type="transmembrane region" description="Helical" evidence="6">
    <location>
        <begin position="373"/>
        <end position="393"/>
    </location>
</feature>
<dbReference type="InterPro" id="IPR004841">
    <property type="entry name" value="AA-permease/SLC12A_dom"/>
</dbReference>
<evidence type="ECO:0000256" key="4">
    <source>
        <dbReference type="ARBA" id="ARBA00022989"/>
    </source>
</evidence>
<gene>
    <name evidence="8" type="ORF">CPLU01_12129</name>
</gene>
<evidence type="ECO:0000256" key="5">
    <source>
        <dbReference type="ARBA" id="ARBA00023136"/>
    </source>
</evidence>
<accession>A0A8H6JZQ6</accession>
<feature type="transmembrane region" description="Helical" evidence="6">
    <location>
        <begin position="98"/>
        <end position="116"/>
    </location>
</feature>
<dbReference type="PANTHER" id="PTHR43495">
    <property type="entry name" value="GABA PERMEASE"/>
    <property type="match status" value="1"/>
</dbReference>
<proteinExistence type="predicted"/>
<dbReference type="Proteomes" id="UP000654918">
    <property type="component" value="Unassembled WGS sequence"/>
</dbReference>
<dbReference type="EMBL" id="WIGO01000241">
    <property type="protein sequence ID" value="KAF6822269.1"/>
    <property type="molecule type" value="Genomic_DNA"/>
</dbReference>
<keyword evidence="5 6" id="KW-0472">Membrane</keyword>
<keyword evidence="3 6" id="KW-0812">Transmembrane</keyword>